<feature type="domain" description="BTB" evidence="1">
    <location>
        <begin position="74"/>
        <end position="172"/>
    </location>
</feature>
<evidence type="ECO:0000259" key="1">
    <source>
        <dbReference type="SMART" id="SM00225"/>
    </source>
</evidence>
<reference evidence="2" key="2">
    <citation type="submission" date="2025-09" db="UniProtKB">
        <authorList>
            <consortium name="Ensembl"/>
        </authorList>
    </citation>
    <scope>IDENTIFICATION</scope>
</reference>
<dbReference type="InterPro" id="IPR021789">
    <property type="entry name" value="KHA_dom"/>
</dbReference>
<dbReference type="GO" id="GO:0051260">
    <property type="term" value="P:protein homooligomerization"/>
    <property type="evidence" value="ECO:0007669"/>
    <property type="project" value="InterPro"/>
</dbReference>
<dbReference type="Gene3D" id="2.160.20.80">
    <property type="entry name" value="E3 ubiquitin-protein ligase SopA"/>
    <property type="match status" value="1"/>
</dbReference>
<sequence>MRRVTLFLNGSPKNGKVVAVYGTLFDLLSVASSKVGIKDTSVYKEKGGLIDDMPLIDLQTDSKPPEGLLGFHTDWLTLNVEGRYFTTTWSTLVNKEPDSMLAHTLKDRGQDHRGAFLIDQSPEYFEPILNYLHHGQLIVNDSINLLGVLEAARLFGIDSLIEHLEMAIKNSQPPEDHSPITQKEFVRFLVATPTKSELLNFSGSDLSPDLSGSVLDCANLQEVKMPCSNDPSGLKANLEGANLKGVDMEGSQTTGINLRAATLKNAKLKNCNLRVATVAGTDLENCDLSGCDHLQEANLRGSNVKGAIFEEMLIPLYMSQNVRREF</sequence>
<dbReference type="Gene3D" id="3.30.710.10">
    <property type="entry name" value="Potassium Channel Kv1.1, Chain A"/>
    <property type="match status" value="1"/>
</dbReference>
<dbReference type="SUPFAM" id="SSF141571">
    <property type="entry name" value="Pentapeptide repeat-like"/>
    <property type="match status" value="1"/>
</dbReference>
<dbReference type="SMART" id="SM00225">
    <property type="entry name" value="BTB"/>
    <property type="match status" value="1"/>
</dbReference>
<organism evidence="2 3">
    <name type="scientific">Colobus angolensis palliatus</name>
    <name type="common">Peters' Angolan colobus</name>
    <dbReference type="NCBI Taxonomy" id="336983"/>
    <lineage>
        <taxon>Eukaryota</taxon>
        <taxon>Metazoa</taxon>
        <taxon>Chordata</taxon>
        <taxon>Craniata</taxon>
        <taxon>Vertebrata</taxon>
        <taxon>Euteleostomi</taxon>
        <taxon>Mammalia</taxon>
        <taxon>Eutheria</taxon>
        <taxon>Euarchontoglires</taxon>
        <taxon>Primates</taxon>
        <taxon>Haplorrhini</taxon>
        <taxon>Catarrhini</taxon>
        <taxon>Cercopithecidae</taxon>
        <taxon>Colobinae</taxon>
        <taxon>Colobus</taxon>
    </lineage>
</organism>
<accession>A0A2K5JSD6</accession>
<dbReference type="Pfam" id="PF11834">
    <property type="entry name" value="KHA"/>
    <property type="match status" value="1"/>
</dbReference>
<dbReference type="PANTHER" id="PTHR14136">
    <property type="entry name" value="BTB_POZ DOMAIN-CONTAINING PROTEIN KCTD9"/>
    <property type="match status" value="1"/>
</dbReference>
<proteinExistence type="predicted"/>
<dbReference type="OMA" id="QEVKMPC"/>
<name>A0A2K5JSD6_COLAP</name>
<dbReference type="InterPro" id="IPR001646">
    <property type="entry name" value="5peptide_repeat"/>
</dbReference>
<dbReference type="SUPFAM" id="SSF54695">
    <property type="entry name" value="POZ domain"/>
    <property type="match status" value="1"/>
</dbReference>
<dbReference type="Proteomes" id="UP000233080">
    <property type="component" value="Unassembled WGS sequence"/>
</dbReference>
<evidence type="ECO:0000313" key="3">
    <source>
        <dbReference type="Proteomes" id="UP000233080"/>
    </source>
</evidence>
<keyword evidence="3" id="KW-1185">Reference proteome</keyword>
<dbReference type="Pfam" id="PF00805">
    <property type="entry name" value="Pentapeptide"/>
    <property type="match status" value="2"/>
</dbReference>
<dbReference type="STRING" id="336983.ENSCANP00000031763"/>
<dbReference type="InterPro" id="IPR003131">
    <property type="entry name" value="T1-type_BTB"/>
</dbReference>
<dbReference type="AlphaFoldDB" id="A0A2K5JSD6"/>
<dbReference type="InterPro" id="IPR000210">
    <property type="entry name" value="BTB/POZ_dom"/>
</dbReference>
<dbReference type="PANTHER" id="PTHR14136:SF17">
    <property type="entry name" value="BTB_POZ DOMAIN-CONTAINING PROTEIN KCTD9"/>
    <property type="match status" value="1"/>
</dbReference>
<dbReference type="FunFam" id="3.30.710.10:FF:000044">
    <property type="entry name" value="BTB/POZ domain-containing protein KCTD9 isoform X1"/>
    <property type="match status" value="1"/>
</dbReference>
<reference evidence="2" key="1">
    <citation type="submission" date="2025-08" db="UniProtKB">
        <authorList>
            <consortium name="Ensembl"/>
        </authorList>
    </citation>
    <scope>IDENTIFICATION</scope>
</reference>
<dbReference type="InterPro" id="IPR011333">
    <property type="entry name" value="SKP1/BTB/POZ_sf"/>
</dbReference>
<dbReference type="Ensembl" id="ENSCANT00000054983.1">
    <property type="protein sequence ID" value="ENSCANP00000031763.1"/>
    <property type="gene ID" value="ENSCANG00000039516.1"/>
</dbReference>
<evidence type="ECO:0000313" key="2">
    <source>
        <dbReference type="Ensembl" id="ENSCANP00000031763.1"/>
    </source>
</evidence>
<dbReference type="InterPro" id="IPR051082">
    <property type="entry name" value="Pentapeptide-BTB/POZ_domain"/>
</dbReference>
<dbReference type="Pfam" id="PF02214">
    <property type="entry name" value="BTB_2"/>
    <property type="match status" value="1"/>
</dbReference>
<protein>
    <recommendedName>
        <fullName evidence="1">BTB domain-containing protein</fullName>
    </recommendedName>
</protein>